<protein>
    <submittedName>
        <fullName evidence="2">Uncharacterized protein</fullName>
    </submittedName>
</protein>
<gene>
    <name evidence="2" type="ORF">E2C01_082619</name>
</gene>
<evidence type="ECO:0000313" key="3">
    <source>
        <dbReference type="Proteomes" id="UP000324222"/>
    </source>
</evidence>
<feature type="compositionally biased region" description="Basic and acidic residues" evidence="1">
    <location>
        <begin position="81"/>
        <end position="90"/>
    </location>
</feature>
<accession>A0A5B7J1B5</accession>
<dbReference type="Proteomes" id="UP000324222">
    <property type="component" value="Unassembled WGS sequence"/>
</dbReference>
<feature type="region of interest" description="Disordered" evidence="1">
    <location>
        <begin position="67"/>
        <end position="96"/>
    </location>
</feature>
<keyword evidence="3" id="KW-1185">Reference proteome</keyword>
<proteinExistence type="predicted"/>
<comment type="caution">
    <text evidence="2">The sequence shown here is derived from an EMBL/GenBank/DDBJ whole genome shotgun (WGS) entry which is preliminary data.</text>
</comment>
<dbReference type="AlphaFoldDB" id="A0A5B7J1B5"/>
<organism evidence="2 3">
    <name type="scientific">Portunus trituberculatus</name>
    <name type="common">Swimming crab</name>
    <name type="synonym">Neptunus trituberculatus</name>
    <dbReference type="NCBI Taxonomy" id="210409"/>
    <lineage>
        <taxon>Eukaryota</taxon>
        <taxon>Metazoa</taxon>
        <taxon>Ecdysozoa</taxon>
        <taxon>Arthropoda</taxon>
        <taxon>Crustacea</taxon>
        <taxon>Multicrustacea</taxon>
        <taxon>Malacostraca</taxon>
        <taxon>Eumalacostraca</taxon>
        <taxon>Eucarida</taxon>
        <taxon>Decapoda</taxon>
        <taxon>Pleocyemata</taxon>
        <taxon>Brachyura</taxon>
        <taxon>Eubrachyura</taxon>
        <taxon>Portunoidea</taxon>
        <taxon>Portunidae</taxon>
        <taxon>Portuninae</taxon>
        <taxon>Portunus</taxon>
    </lineage>
</organism>
<name>A0A5B7J1B5_PORTR</name>
<evidence type="ECO:0000313" key="2">
    <source>
        <dbReference type="EMBL" id="MPC87746.1"/>
    </source>
</evidence>
<reference evidence="2 3" key="1">
    <citation type="submission" date="2019-05" db="EMBL/GenBank/DDBJ databases">
        <title>Another draft genome of Portunus trituberculatus and its Hox gene families provides insights of decapod evolution.</title>
        <authorList>
            <person name="Jeong J.-H."/>
            <person name="Song I."/>
            <person name="Kim S."/>
            <person name="Choi T."/>
            <person name="Kim D."/>
            <person name="Ryu S."/>
            <person name="Kim W."/>
        </authorList>
    </citation>
    <scope>NUCLEOTIDE SEQUENCE [LARGE SCALE GENOMIC DNA]</scope>
    <source>
        <tissue evidence="2">Muscle</tissue>
    </source>
</reference>
<dbReference type="EMBL" id="VSRR010075444">
    <property type="protein sequence ID" value="MPC87746.1"/>
    <property type="molecule type" value="Genomic_DNA"/>
</dbReference>
<evidence type="ECO:0000256" key="1">
    <source>
        <dbReference type="SAM" id="MobiDB-lite"/>
    </source>
</evidence>
<sequence>MEWMRGEVPEGWVGSWMWMLTDAWQVGVGGCGRVWAWVGVTDSPRCVFPSSWMVLHVLFCRGEEPAELVSRPPSGRRHEARRPSQGDHHTGPQHHYHHYQHHNTLWGHYAAAATATATAAATAFCCYRFTDPLLATPHQQ</sequence>